<feature type="binding site" evidence="8">
    <location>
        <position position="462"/>
    </location>
    <ligand>
        <name>Mg(2+)</name>
        <dbReference type="ChEBI" id="CHEBI:18420"/>
        <note>catalytic</note>
    </ligand>
</feature>
<feature type="compositionally biased region" description="Basic residues" evidence="9">
    <location>
        <begin position="767"/>
        <end position="778"/>
    </location>
</feature>
<keyword evidence="6 8" id="KW-0460">Magnesium</keyword>
<keyword evidence="7 8" id="KW-0694">RNA-binding</keyword>
<feature type="compositionally biased region" description="Low complexity" evidence="9">
    <location>
        <begin position="182"/>
        <end position="191"/>
    </location>
</feature>
<comment type="subcellular location">
    <subcellularLocation>
        <location evidence="8">Cytoplasm</location>
    </subcellularLocation>
    <subcellularLocation>
        <location evidence="8">Cell inner membrane</location>
        <topology evidence="8">Peripheral membrane protein</topology>
        <orientation evidence="8">Cytoplasmic side</orientation>
    </subcellularLocation>
</comment>
<feature type="compositionally biased region" description="Basic and acidic residues" evidence="9">
    <location>
        <begin position="94"/>
        <end position="110"/>
    </location>
</feature>
<feature type="domain" description="RNase E/G thioredoxin-like" evidence="11">
    <location>
        <begin position="562"/>
        <end position="646"/>
    </location>
</feature>
<keyword evidence="8" id="KW-0699">rRNA-binding</keyword>
<keyword evidence="8" id="KW-0997">Cell inner membrane</keyword>
<evidence type="ECO:0000256" key="7">
    <source>
        <dbReference type="ARBA" id="ARBA00022884"/>
    </source>
</evidence>
<proteinExistence type="inferred from homology"/>
<evidence type="ECO:0000256" key="2">
    <source>
        <dbReference type="ARBA" id="ARBA00022722"/>
    </source>
</evidence>
<dbReference type="PANTHER" id="PTHR30001:SF1">
    <property type="entry name" value="RIBONUCLEASE E_G-LIKE PROTEIN, CHLOROPLASTIC"/>
    <property type="match status" value="1"/>
</dbReference>
<feature type="binding site" evidence="8">
    <location>
        <position position="563"/>
    </location>
    <ligand>
        <name>Zn(2+)</name>
        <dbReference type="ChEBI" id="CHEBI:29105"/>
        <note>ligand shared between dimeric partners</note>
    </ligand>
</feature>
<feature type="compositionally biased region" description="Acidic residues" evidence="9">
    <location>
        <begin position="192"/>
        <end position="210"/>
    </location>
</feature>
<evidence type="ECO:0000256" key="9">
    <source>
        <dbReference type="SAM" id="MobiDB-lite"/>
    </source>
</evidence>
<keyword evidence="4 8" id="KW-0255">Endonuclease</keyword>
<evidence type="ECO:0000256" key="4">
    <source>
        <dbReference type="ARBA" id="ARBA00022759"/>
    </source>
</evidence>
<feature type="region of interest" description="Disordered" evidence="9">
    <location>
        <begin position="94"/>
        <end position="124"/>
    </location>
</feature>
<evidence type="ECO:0000256" key="6">
    <source>
        <dbReference type="ARBA" id="ARBA00022842"/>
    </source>
</evidence>
<keyword evidence="8" id="KW-0698">rRNA processing</keyword>
<organism evidence="12 13">
    <name type="scientific">Ruegeria marisflavi</name>
    <dbReference type="NCBI Taxonomy" id="2984152"/>
    <lineage>
        <taxon>Bacteria</taxon>
        <taxon>Pseudomonadati</taxon>
        <taxon>Pseudomonadota</taxon>
        <taxon>Alphaproteobacteria</taxon>
        <taxon>Rhodobacterales</taxon>
        <taxon>Roseobacteraceae</taxon>
        <taxon>Ruegeria</taxon>
    </lineage>
</organism>
<comment type="similarity">
    <text evidence="8">Belongs to the RNase E/G family. RNase E subfamily.</text>
</comment>
<sequence length="963" mass="106102">MAKKMLIDATHSEETRVVVVEGNKVEEFDFESENKRQLAGNIYLAKVTRVEPSLQAAFVDYGGNRHGFLAFSEIHPDYYQIPVADRQALMEEERAFAEAQRARDEDDEKPKRSRSRSRSKAAAAKLDDPIEVLEVTETEISGMETIDLLADDGEEADFPEALSPMERVPETPVEEPEESVTRADAAQVAASDTDDDDAEDDDTSDLEDKEEQLPSDAASKDDSIESIAEEDDAEDLRPTRKPRPRKYKIQEVVKVRQVMLVQVVKEERGNKGAALTTYLSLAGRYCVLMPNTARGGGISRKITNAVDRKKLKEIAAEIDVPQGAGLIVRTAGAKRTKAEIKRDYEYLQRMWEQIRELTLKSIAPAKIYEEGDLIKRSIRDLYNRDIDEVLVEGEGGYRIAKDFMKMIMPSHAKNVQRYEDQLPLFARFQVESYLNSMFNPTVQLKSGGYIVIGVTEALVAIDVNSGRATKEGSIEETALKTNLEAAEEVARQLRLRDLAGLIVIDFIDMDERKNNAAVEKRLKDKLKSDRARIQVGRISGFGLLEMSRQRLRPGMIEATTQPCPSCHGTGLIRSDDNMALSILRQIEEEGTRRRSREVLVRCPVGIANYLMNQKREHIAQIEARYGMSVRIEGDPHLVSPDFQLEKFKTATRAVPQVQAPVVSVDTRLMEQVDADEVAEEEDETDEVRTEIPGDGDGEGKPKRKRRRRRRRKSGGNSGEDSTREADSDDETGDEGAAEAVDDTVESEAVVLTATEAEDAQAESATKAPRKRTRSRKKPAKAEGTIEEAVTEVVVVEAVGETEVESEAVPEPAKKTAKPRKPRSSSRSKKAEADTDTAKASVTDGASSETVGVEENAVVEAAVAEAVAGDAEAAEQPMVDAAVETTEHVAANVEAAPAHEAVAASAEAIEADSVRPDEGIPAAPVVPVVAQEEQAEPELVVAEADIEPESPPKPKRRGWWSLGQ</sequence>
<comment type="function">
    <text evidence="8">Endoribonuclease that plays a central role in RNA processing and decay. Required for the maturation of 5S and 16S rRNAs and the majority of tRNAs. Also involved in the degradation of most mRNAs.</text>
</comment>
<name>A0ABT2WV74_9RHOB</name>
<feature type="binding site" evidence="8">
    <location>
        <position position="505"/>
    </location>
    <ligand>
        <name>Mg(2+)</name>
        <dbReference type="ChEBI" id="CHEBI:18420"/>
        <note>catalytic</note>
    </ligand>
</feature>
<keyword evidence="8" id="KW-1003">Cell membrane</keyword>
<evidence type="ECO:0000259" key="10">
    <source>
        <dbReference type="Pfam" id="PF10150"/>
    </source>
</evidence>
<protein>
    <recommendedName>
        <fullName evidence="8">Ribonuclease E</fullName>
        <shortName evidence="8">RNase E</shortName>
        <ecNumber evidence="8">3.1.26.12</ecNumber>
    </recommendedName>
</protein>
<dbReference type="InterPro" id="IPR012340">
    <property type="entry name" value="NA-bd_OB-fold"/>
</dbReference>
<feature type="region of interest" description="Required for zinc-mediated homotetramerization and catalytic activity" evidence="8">
    <location>
        <begin position="563"/>
        <end position="566"/>
    </location>
</feature>
<dbReference type="EMBL" id="JAOVQN010000022">
    <property type="protein sequence ID" value="MCU9839792.1"/>
    <property type="molecule type" value="Genomic_DNA"/>
</dbReference>
<dbReference type="Gene3D" id="3.40.1260.20">
    <property type="entry name" value="Ribonuclease E, catalytic domain"/>
    <property type="match status" value="1"/>
</dbReference>
<dbReference type="Gene3D" id="2.40.50.140">
    <property type="entry name" value="Nucleic acid-binding proteins"/>
    <property type="match status" value="2"/>
</dbReference>
<dbReference type="CDD" id="cd04453">
    <property type="entry name" value="S1_RNase_E"/>
    <property type="match status" value="1"/>
</dbReference>
<evidence type="ECO:0000256" key="5">
    <source>
        <dbReference type="ARBA" id="ARBA00022801"/>
    </source>
</evidence>
<feature type="region of interest" description="Disordered" evidence="9">
    <location>
        <begin position="933"/>
        <end position="963"/>
    </location>
</feature>
<evidence type="ECO:0000256" key="1">
    <source>
        <dbReference type="ARBA" id="ARBA00022490"/>
    </source>
</evidence>
<dbReference type="Pfam" id="PF10150">
    <property type="entry name" value="RNase_E_G"/>
    <property type="match status" value="1"/>
</dbReference>
<feature type="region of interest" description="Disordered" evidence="9">
    <location>
        <begin position="162"/>
        <end position="243"/>
    </location>
</feature>
<evidence type="ECO:0000256" key="3">
    <source>
        <dbReference type="ARBA" id="ARBA00022723"/>
    </source>
</evidence>
<dbReference type="Proteomes" id="UP001321014">
    <property type="component" value="Unassembled WGS sequence"/>
</dbReference>
<dbReference type="RefSeq" id="WP_263389733.1">
    <property type="nucleotide sequence ID" value="NZ_JAOVQN010000022.1"/>
</dbReference>
<evidence type="ECO:0000313" key="12">
    <source>
        <dbReference type="EMBL" id="MCU9839792.1"/>
    </source>
</evidence>
<keyword evidence="8" id="KW-0862">Zinc</keyword>
<evidence type="ECO:0000259" key="11">
    <source>
        <dbReference type="Pfam" id="PF20833"/>
    </source>
</evidence>
<comment type="caution">
    <text evidence="12">The sequence shown here is derived from an EMBL/GenBank/DDBJ whole genome shotgun (WGS) entry which is preliminary data.</text>
</comment>
<feature type="domain" description="RNA-binding protein AU-1/Ribonuclease E/G" evidence="10">
    <location>
        <begin position="280"/>
        <end position="550"/>
    </location>
</feature>
<keyword evidence="13" id="KW-1185">Reference proteome</keyword>
<feature type="compositionally biased region" description="Acidic residues" evidence="9">
    <location>
        <begin position="726"/>
        <end position="745"/>
    </location>
</feature>
<comment type="cofactor">
    <cofactor evidence="8">
        <name>Zn(2+)</name>
        <dbReference type="ChEBI" id="CHEBI:29105"/>
    </cofactor>
    <text evidence="8">Binds 2 Zn(2+) ions per homotetramer.</text>
</comment>
<dbReference type="HAMAP" id="MF_00970">
    <property type="entry name" value="RNase_E"/>
    <property type="match status" value="1"/>
</dbReference>
<dbReference type="NCBIfam" id="TIGR00757">
    <property type="entry name" value="RNaseEG"/>
    <property type="match status" value="1"/>
</dbReference>
<dbReference type="EC" id="3.1.26.12" evidence="8"/>
<feature type="compositionally biased region" description="Basic residues" evidence="9">
    <location>
        <begin position="701"/>
        <end position="713"/>
    </location>
</feature>
<dbReference type="InterPro" id="IPR048583">
    <property type="entry name" value="RNase_E_G_thioredoxin-like"/>
</dbReference>
<dbReference type="Pfam" id="PF20833">
    <property type="entry name" value="RNase_E_G_Thio"/>
    <property type="match status" value="1"/>
</dbReference>
<comment type="catalytic activity">
    <reaction evidence="8">
        <text>Endonucleolytic cleavage of single-stranded RNA in A- and U-rich regions.</text>
        <dbReference type="EC" id="3.1.26.12"/>
    </reaction>
</comment>
<feature type="binding site" evidence="8">
    <location>
        <position position="566"/>
    </location>
    <ligand>
        <name>Zn(2+)</name>
        <dbReference type="ChEBI" id="CHEBI:29105"/>
        <note>ligand shared between dimeric partners</note>
    </ligand>
</feature>
<keyword evidence="1 8" id="KW-0963">Cytoplasm</keyword>
<keyword evidence="8" id="KW-0820">tRNA-binding</keyword>
<keyword evidence="8" id="KW-0819">tRNA processing</keyword>
<feature type="compositionally biased region" description="Basic residues" evidence="9">
    <location>
        <begin position="814"/>
        <end position="827"/>
    </location>
</feature>
<comment type="cofactor">
    <cofactor evidence="8">
        <name>Mg(2+)</name>
        <dbReference type="ChEBI" id="CHEBI:18420"/>
    </cofactor>
    <text evidence="8">Binds 1 Mg(2+) ion per subunit.</text>
</comment>
<dbReference type="PANTHER" id="PTHR30001">
    <property type="entry name" value="RIBONUCLEASE"/>
    <property type="match status" value="1"/>
</dbReference>
<dbReference type="InterPro" id="IPR019307">
    <property type="entry name" value="RNA-bd_AU-1/RNase_E/G"/>
</dbReference>
<feature type="region of interest" description="Disordered" evidence="9">
    <location>
        <begin position="674"/>
        <end position="852"/>
    </location>
</feature>
<keyword evidence="2 8" id="KW-0540">Nuclease</keyword>
<keyword evidence="5 8" id="KW-0378">Hydrolase</keyword>
<keyword evidence="3 8" id="KW-0479">Metal-binding</keyword>
<dbReference type="InterPro" id="IPR028878">
    <property type="entry name" value="RNase_E"/>
</dbReference>
<gene>
    <name evidence="8" type="primary">rne</name>
    <name evidence="12" type="ORF">OEZ49_18615</name>
</gene>
<accession>A0ABT2WV74</accession>
<dbReference type="SUPFAM" id="SSF50249">
    <property type="entry name" value="Nucleic acid-binding proteins"/>
    <property type="match status" value="1"/>
</dbReference>
<comment type="subunit">
    <text evidence="8">Homotetramer formed by a dimer of dimers.</text>
</comment>
<feature type="compositionally biased region" description="Low complexity" evidence="9">
    <location>
        <begin position="933"/>
        <end position="942"/>
    </location>
</feature>
<reference evidence="12 13" key="1">
    <citation type="submission" date="2022-10" db="EMBL/GenBank/DDBJ databases">
        <title>Ruegeria sp. nov., isolated from ocean surface water.</title>
        <authorList>
            <person name="He W."/>
            <person name="Wang L."/>
            <person name="Zhang D.-F."/>
        </authorList>
    </citation>
    <scope>NUCLEOTIDE SEQUENCE [LARGE SCALE GENOMIC DNA]</scope>
    <source>
        <strain evidence="12 13">WL0004</strain>
    </source>
</reference>
<evidence type="ECO:0000256" key="8">
    <source>
        <dbReference type="HAMAP-Rule" id="MF_00970"/>
    </source>
</evidence>
<evidence type="ECO:0000313" key="13">
    <source>
        <dbReference type="Proteomes" id="UP001321014"/>
    </source>
</evidence>
<feature type="compositionally biased region" description="Acidic residues" evidence="9">
    <location>
        <begin position="674"/>
        <end position="685"/>
    </location>
</feature>
<keyword evidence="8" id="KW-0472">Membrane</keyword>
<dbReference type="InterPro" id="IPR004659">
    <property type="entry name" value="RNase_E/G"/>
</dbReference>